<proteinExistence type="predicted"/>
<gene>
    <name evidence="2" type="ORF">GCM10011358_02780</name>
</gene>
<feature type="region of interest" description="Disordered" evidence="1">
    <location>
        <begin position="109"/>
        <end position="139"/>
    </location>
</feature>
<keyword evidence="3" id="KW-1185">Reference proteome</keyword>
<organism evidence="2 3">
    <name type="scientific">Sinisalibacter lacisalsi</name>
    <dbReference type="NCBI Taxonomy" id="1526570"/>
    <lineage>
        <taxon>Bacteria</taxon>
        <taxon>Pseudomonadati</taxon>
        <taxon>Pseudomonadota</taxon>
        <taxon>Alphaproteobacteria</taxon>
        <taxon>Rhodobacterales</taxon>
        <taxon>Roseobacteraceae</taxon>
        <taxon>Sinisalibacter</taxon>
    </lineage>
</organism>
<dbReference type="RefSeq" id="WP_188525819.1">
    <property type="nucleotide sequence ID" value="NZ_BMGI01000001.1"/>
</dbReference>
<comment type="caution">
    <text evidence="2">The sequence shown here is derived from an EMBL/GenBank/DDBJ whole genome shotgun (WGS) entry which is preliminary data.</text>
</comment>
<evidence type="ECO:0000256" key="1">
    <source>
        <dbReference type="SAM" id="MobiDB-lite"/>
    </source>
</evidence>
<dbReference type="Proteomes" id="UP000617355">
    <property type="component" value="Unassembled WGS sequence"/>
</dbReference>
<name>A0ABQ1QCH8_9RHOB</name>
<protein>
    <submittedName>
        <fullName evidence="2">Uncharacterized protein</fullName>
    </submittedName>
</protein>
<evidence type="ECO:0000313" key="2">
    <source>
        <dbReference type="EMBL" id="GGD21739.1"/>
    </source>
</evidence>
<accession>A0ABQ1QCH8</accession>
<feature type="compositionally biased region" description="Low complexity" evidence="1">
    <location>
        <begin position="109"/>
        <end position="127"/>
    </location>
</feature>
<evidence type="ECO:0000313" key="3">
    <source>
        <dbReference type="Proteomes" id="UP000617355"/>
    </source>
</evidence>
<sequence>MFADLKEKLAEFDKKRAYTAVATVVIAGAAGHFMQDSAQEPGKTAPVVTASIPASASVVGPSIRTSDSPAIVETPAPTEAEAPAVVAIAQEPIPAEEPTTIADAAGTDAMAPEPAPAEATEADANPAGEEVTRGDTNPVLDLADEPATAVADSGQSVSEDEEVAPTRFAALNDANEIPTQSAPAPVLEPEASCDLSFSAEPQPAAMVALTFEAPCHSGEDVSIAHGELRFSEQLAPDGSLMILVPAMTEIAVFTARLDDGQNSTTETRVPDFGTFDRFAIVWKGATGLQLHVLENGAFYGEPGHVWAEQPGTSDLAIEGTGGFVSVLGSTADGYAADIYTYPAGLMVDDAGPEISIEAQVMENTCGTQVSGQILRSNTTGAPNVENLSIAVPGCDAVGEYLVLKNLPQELKLARN</sequence>
<dbReference type="EMBL" id="BMGI01000001">
    <property type="protein sequence ID" value="GGD21739.1"/>
    <property type="molecule type" value="Genomic_DNA"/>
</dbReference>
<reference evidence="3" key="1">
    <citation type="journal article" date="2019" name="Int. J. Syst. Evol. Microbiol.">
        <title>The Global Catalogue of Microorganisms (GCM) 10K type strain sequencing project: providing services to taxonomists for standard genome sequencing and annotation.</title>
        <authorList>
            <consortium name="The Broad Institute Genomics Platform"/>
            <consortium name="The Broad Institute Genome Sequencing Center for Infectious Disease"/>
            <person name="Wu L."/>
            <person name="Ma J."/>
        </authorList>
    </citation>
    <scope>NUCLEOTIDE SEQUENCE [LARGE SCALE GENOMIC DNA]</scope>
    <source>
        <strain evidence="3">CGMCC 1.12922</strain>
    </source>
</reference>